<dbReference type="CDD" id="cd16936">
    <property type="entry name" value="HATPase_RsbW-like"/>
    <property type="match status" value="1"/>
</dbReference>
<proteinExistence type="predicted"/>
<dbReference type="SUPFAM" id="SSF55874">
    <property type="entry name" value="ATPase domain of HSP90 chaperone/DNA topoisomerase II/histidine kinase"/>
    <property type="match status" value="1"/>
</dbReference>
<gene>
    <name evidence="2" type="ORF">EV695_1460</name>
</gene>
<reference evidence="2 3" key="1">
    <citation type="submission" date="2019-03" db="EMBL/GenBank/DDBJ databases">
        <title>Genomic Encyclopedia of Type Strains, Phase IV (KMG-IV): sequencing the most valuable type-strain genomes for metagenomic binning, comparative biology and taxonomic classification.</title>
        <authorList>
            <person name="Goeker M."/>
        </authorList>
    </citation>
    <scope>NUCLEOTIDE SEQUENCE [LARGE SCALE GENOMIC DNA]</scope>
    <source>
        <strain evidence="2 3">DSM 24830</strain>
    </source>
</reference>
<dbReference type="InterPro" id="IPR003594">
    <property type="entry name" value="HATPase_dom"/>
</dbReference>
<dbReference type="AlphaFoldDB" id="A0A4R1F114"/>
<dbReference type="Pfam" id="PF13581">
    <property type="entry name" value="HATPase_c_2"/>
    <property type="match status" value="1"/>
</dbReference>
<keyword evidence="3" id="KW-1185">Reference proteome</keyword>
<dbReference type="Proteomes" id="UP000294887">
    <property type="component" value="Unassembled WGS sequence"/>
</dbReference>
<evidence type="ECO:0000259" key="1">
    <source>
        <dbReference type="Pfam" id="PF13581"/>
    </source>
</evidence>
<dbReference type="Gene3D" id="3.30.565.10">
    <property type="entry name" value="Histidine kinase-like ATPase, C-terminal domain"/>
    <property type="match status" value="1"/>
</dbReference>
<dbReference type="RefSeq" id="WP_131905283.1">
    <property type="nucleotide sequence ID" value="NZ_BAAAFU010000004.1"/>
</dbReference>
<feature type="domain" description="Histidine kinase/HSP90-like ATPase" evidence="1">
    <location>
        <begin position="11"/>
        <end position="135"/>
    </location>
</feature>
<dbReference type="OrthoDB" id="5624604at2"/>
<name>A0A4R1F114_9GAMM</name>
<sequence length="138" mass="15360">MNNINQTEIDSELSEVKKLSAHFRDFCNHNSLNEQLSGLLELALVEAVNNIIIHAYEGLPGNTIKAQYQKTDSNIIITLTDFGKKFTGKDKNKDTEKGDLESLPEGNWGIGLIESIVDDIQRSRNADSNTLIITKSIN</sequence>
<evidence type="ECO:0000313" key="2">
    <source>
        <dbReference type="EMBL" id="TCJ86960.1"/>
    </source>
</evidence>
<organism evidence="2 3">
    <name type="scientific">Cocleimonas flava</name>
    <dbReference type="NCBI Taxonomy" id="634765"/>
    <lineage>
        <taxon>Bacteria</taxon>
        <taxon>Pseudomonadati</taxon>
        <taxon>Pseudomonadota</taxon>
        <taxon>Gammaproteobacteria</taxon>
        <taxon>Thiotrichales</taxon>
        <taxon>Thiotrichaceae</taxon>
        <taxon>Cocleimonas</taxon>
    </lineage>
</organism>
<evidence type="ECO:0000313" key="3">
    <source>
        <dbReference type="Proteomes" id="UP000294887"/>
    </source>
</evidence>
<comment type="caution">
    <text evidence="2">The sequence shown here is derived from an EMBL/GenBank/DDBJ whole genome shotgun (WGS) entry which is preliminary data.</text>
</comment>
<dbReference type="EMBL" id="SMFQ01000003">
    <property type="protein sequence ID" value="TCJ86960.1"/>
    <property type="molecule type" value="Genomic_DNA"/>
</dbReference>
<dbReference type="InterPro" id="IPR036890">
    <property type="entry name" value="HATPase_C_sf"/>
</dbReference>
<protein>
    <submittedName>
        <fullName evidence="2">Anti-sigma regulatory factor (Ser/Thr protein kinase)</fullName>
    </submittedName>
</protein>
<accession>A0A4R1F114</accession>